<evidence type="ECO:0000256" key="1">
    <source>
        <dbReference type="SAM" id="MobiDB-lite"/>
    </source>
</evidence>
<gene>
    <name evidence="2" type="ORF">SAMN04488000_109233</name>
</gene>
<keyword evidence="3" id="KW-1185">Reference proteome</keyword>
<evidence type="ECO:0000313" key="3">
    <source>
        <dbReference type="Proteomes" id="UP000199503"/>
    </source>
</evidence>
<dbReference type="RefSeq" id="WP_089919574.1">
    <property type="nucleotide sequence ID" value="NZ_FOFV01000009.1"/>
</dbReference>
<reference evidence="3" key="1">
    <citation type="submission" date="2016-10" db="EMBL/GenBank/DDBJ databases">
        <authorList>
            <person name="Varghese N."/>
            <person name="Submissions S."/>
        </authorList>
    </citation>
    <scope>NUCLEOTIDE SEQUENCE [LARGE SCALE GENOMIC DNA]</scope>
    <source>
        <strain evidence="3">DSM 44437</strain>
    </source>
</reference>
<feature type="region of interest" description="Disordered" evidence="1">
    <location>
        <begin position="1"/>
        <end position="26"/>
    </location>
</feature>
<sequence length="82" mass="8844">MLEEPEGRLWPVDPASTTRAEPGGAADIPVAHSHEQRLDTAPTRVSSGLTSTEHCRKLRANSNLHAVMAEGSTLRDMTPQQA</sequence>
<proteinExistence type="predicted"/>
<organism evidence="2 3">
    <name type="scientific">Lentzea albida</name>
    <dbReference type="NCBI Taxonomy" id="65499"/>
    <lineage>
        <taxon>Bacteria</taxon>
        <taxon>Bacillati</taxon>
        <taxon>Actinomycetota</taxon>
        <taxon>Actinomycetes</taxon>
        <taxon>Pseudonocardiales</taxon>
        <taxon>Pseudonocardiaceae</taxon>
        <taxon>Lentzea</taxon>
    </lineage>
</organism>
<evidence type="ECO:0000313" key="2">
    <source>
        <dbReference type="EMBL" id="SER50943.1"/>
    </source>
</evidence>
<name>A0A1H9PTN3_9PSEU</name>
<dbReference type="EMBL" id="FOFV01000009">
    <property type="protein sequence ID" value="SER50943.1"/>
    <property type="molecule type" value="Genomic_DNA"/>
</dbReference>
<protein>
    <submittedName>
        <fullName evidence="2">Uncharacterized protein</fullName>
    </submittedName>
</protein>
<accession>A0A1H9PTN3</accession>
<dbReference type="Proteomes" id="UP000199503">
    <property type="component" value="Unassembled WGS sequence"/>
</dbReference>
<dbReference type="AlphaFoldDB" id="A0A1H9PTN3"/>